<evidence type="ECO:0000256" key="2">
    <source>
        <dbReference type="SAM" id="SignalP"/>
    </source>
</evidence>
<evidence type="ECO:0000313" key="3">
    <source>
        <dbReference type="EMBL" id="EAL69946.1"/>
    </source>
</evidence>
<dbReference type="OMA" id="YTENTTI"/>
<sequence length="625" mass="66908">MNIIKLLLVLICFIGIISAQTFNFAFDPTLCGAQENPCRFTDPTNWQQGAVPSNNSNVVIDFTKVTNANKQVFIVASGINNIFTSINIVGTSAVNVVVSFQNTNMQVTGGFTGNNSATIVFDNEKSNNITQFGYDVEVNGKFLLFGSTMQASYSILQFKDIFTDQNSQFSAQSFSNVLINGVAQFWTTVTFTDNSILTANECFFNAGINSDDRVIVGPTTFYGQSNLEIVTLNDDIIVQGGALTIADSFKYTGNPSIKVTNANLTISGSASANFPSINLQNANLICFHPKGNFANGVQGNGQITFDINKQGNVESECYLWNVNSVGISVTVAGGLNLFVQNCTFGHLTDKQSSFVINPDHQPTPSVQFDGGNSLGYISTNLTQIVFSDASMNTLNGPFDSWVRKYPINLLGNLAFNQVNFFGSIDTLDKDSYIGIDSGIIGGSVDLIAGRIHPQSIATINGDLIMTSGAVLDMDQTSEQFAVAGNLEMDAESTIFIAETLSTDAGALITVDGNLVLNGTLIMDITDTNPSDGDSYKIISCAGSTLGTFSTIVPLTNGQATTLDYSVSVSDDGIVSIKFNSKEQSHKKLPGWAVFLIIVAVLGTVAGGAYGYIRYKKRAGYLPINN</sequence>
<dbReference type="InParanoid" id="Q869Q6"/>
<accession>Q555H6</accession>
<feature type="transmembrane region" description="Helical" evidence="1">
    <location>
        <begin position="588"/>
        <end position="612"/>
    </location>
</feature>
<dbReference type="KEGG" id="ddi:DDB_G0274107"/>
<keyword evidence="2" id="KW-0732">Signal</keyword>
<evidence type="ECO:0000256" key="1">
    <source>
        <dbReference type="SAM" id="Phobius"/>
    </source>
</evidence>
<dbReference type="AlphaFoldDB" id="Q869Q6"/>
<feature type="signal peptide" evidence="2">
    <location>
        <begin position="1"/>
        <end position="19"/>
    </location>
</feature>
<feature type="chain" id="PRO_5004303847" evidence="2">
    <location>
        <begin position="20"/>
        <end position="625"/>
    </location>
</feature>
<keyword evidence="1" id="KW-0472">Membrane</keyword>
<keyword evidence="1" id="KW-0812">Transmembrane</keyword>
<dbReference type="PaxDb" id="44689-DDB0185229"/>
<dbReference type="GeneID" id="8619522"/>
<dbReference type="dictyBase" id="DDB_G0274107">
    <property type="gene designation" value="sfbA"/>
</dbReference>
<dbReference type="SMR" id="Q869Q6"/>
<keyword evidence="1" id="KW-1133">Transmembrane helix</keyword>
<dbReference type="GO" id="GO:0030587">
    <property type="term" value="P:sorocarp development"/>
    <property type="evidence" value="ECO:0007001"/>
    <property type="project" value="dictyBase"/>
</dbReference>
<dbReference type="RefSeq" id="XP_644093.1">
    <property type="nucleotide sequence ID" value="XM_639001.1"/>
</dbReference>
<accession>Q869Q6</accession>
<dbReference type="Proteomes" id="UP000002195">
    <property type="component" value="Unassembled WGS sequence"/>
</dbReference>
<protein>
    <submittedName>
        <fullName evidence="3">Uncharacterized protein</fullName>
    </submittedName>
</protein>
<dbReference type="HOGENOM" id="CLU_437710_0_0_1"/>
<dbReference type="eggNOG" id="ENOG502RHVZ">
    <property type="taxonomic scope" value="Eukaryota"/>
</dbReference>
<proteinExistence type="predicted"/>
<organism evidence="3 4">
    <name type="scientific">Dictyostelium discoideum</name>
    <name type="common">Social amoeba</name>
    <dbReference type="NCBI Taxonomy" id="44689"/>
    <lineage>
        <taxon>Eukaryota</taxon>
        <taxon>Amoebozoa</taxon>
        <taxon>Evosea</taxon>
        <taxon>Eumycetozoa</taxon>
        <taxon>Dictyostelia</taxon>
        <taxon>Dictyosteliales</taxon>
        <taxon>Dictyosteliaceae</taxon>
        <taxon>Dictyostelium</taxon>
    </lineage>
</organism>
<name>Q869Q6_DICDI</name>
<evidence type="ECO:0000313" key="4">
    <source>
        <dbReference type="Proteomes" id="UP000002195"/>
    </source>
</evidence>
<gene>
    <name evidence="3" type="primary">sfbA</name>
    <name evidence="3" type="ORF">DDB_G0274107</name>
</gene>
<keyword evidence="4" id="KW-1185">Reference proteome</keyword>
<dbReference type="VEuPathDB" id="AmoebaDB:DDB_G0274107"/>
<comment type="caution">
    <text evidence="3">The sequence shown here is derived from an EMBL/GenBank/DDBJ whole genome shotgun (WGS) entry which is preliminary data.</text>
</comment>
<dbReference type="EMBL" id="AAFI02000012">
    <property type="protein sequence ID" value="EAL69946.1"/>
    <property type="molecule type" value="Genomic_DNA"/>
</dbReference>
<reference evidence="3 4" key="1">
    <citation type="journal article" date="2005" name="Nature">
        <title>The genome of the social amoeba Dictyostelium discoideum.</title>
        <authorList>
            <consortium name="The Dictyostelium discoideum Sequencing Consortium"/>
            <person name="Eichinger L."/>
            <person name="Pachebat J.A."/>
            <person name="Glockner G."/>
            <person name="Rajandream M.A."/>
            <person name="Sucgang R."/>
            <person name="Berriman M."/>
            <person name="Song J."/>
            <person name="Olsen R."/>
            <person name="Szafranski K."/>
            <person name="Xu Q."/>
            <person name="Tunggal B."/>
            <person name="Kummerfeld S."/>
            <person name="Madera M."/>
            <person name="Konfortov B.A."/>
            <person name="Rivero F."/>
            <person name="Bankier A.T."/>
            <person name="Lehmann R."/>
            <person name="Hamlin N."/>
            <person name="Davies R."/>
            <person name="Gaudet P."/>
            <person name="Fey P."/>
            <person name="Pilcher K."/>
            <person name="Chen G."/>
            <person name="Saunders D."/>
            <person name="Sodergren E."/>
            <person name="Davis P."/>
            <person name="Kerhornou A."/>
            <person name="Nie X."/>
            <person name="Hall N."/>
            <person name="Anjard C."/>
            <person name="Hemphill L."/>
            <person name="Bason N."/>
            <person name="Farbrother P."/>
            <person name="Desany B."/>
            <person name="Just E."/>
            <person name="Morio T."/>
            <person name="Rost R."/>
            <person name="Churcher C."/>
            <person name="Cooper J."/>
            <person name="Haydock S."/>
            <person name="van Driessche N."/>
            <person name="Cronin A."/>
            <person name="Goodhead I."/>
            <person name="Muzny D."/>
            <person name="Mourier T."/>
            <person name="Pain A."/>
            <person name="Lu M."/>
            <person name="Harper D."/>
            <person name="Lindsay R."/>
            <person name="Hauser H."/>
            <person name="James K."/>
            <person name="Quiles M."/>
            <person name="Madan Babu M."/>
            <person name="Saito T."/>
            <person name="Buchrieser C."/>
            <person name="Wardroper A."/>
            <person name="Felder M."/>
            <person name="Thangavelu M."/>
            <person name="Johnson D."/>
            <person name="Knights A."/>
            <person name="Loulseged H."/>
            <person name="Mungall K."/>
            <person name="Oliver K."/>
            <person name="Price C."/>
            <person name="Quail M.A."/>
            <person name="Urushihara H."/>
            <person name="Hernandez J."/>
            <person name="Rabbinowitsch E."/>
            <person name="Steffen D."/>
            <person name="Sanders M."/>
            <person name="Ma J."/>
            <person name="Kohara Y."/>
            <person name="Sharp S."/>
            <person name="Simmonds M."/>
            <person name="Spiegler S."/>
            <person name="Tivey A."/>
            <person name="Sugano S."/>
            <person name="White B."/>
            <person name="Walker D."/>
            <person name="Woodward J."/>
            <person name="Winckler T."/>
            <person name="Tanaka Y."/>
            <person name="Shaulsky G."/>
            <person name="Schleicher M."/>
            <person name="Weinstock G."/>
            <person name="Rosenthal A."/>
            <person name="Cox E.C."/>
            <person name="Chisholm R.L."/>
            <person name="Gibbs R."/>
            <person name="Loomis W.F."/>
            <person name="Platzer M."/>
            <person name="Kay R.R."/>
            <person name="Williams J."/>
            <person name="Dear P.H."/>
            <person name="Noegel A.A."/>
            <person name="Barrell B."/>
            <person name="Kuspa A."/>
        </authorList>
    </citation>
    <scope>NUCLEOTIDE SEQUENCE [LARGE SCALE GENOMIC DNA]</scope>
    <source>
        <strain evidence="3 4">AX4</strain>
    </source>
</reference>
<dbReference type="STRING" id="44689.Q869Q6"/>